<keyword evidence="4" id="KW-1185">Reference proteome</keyword>
<dbReference type="Pfam" id="PF05988">
    <property type="entry name" value="DUF899"/>
    <property type="match status" value="1"/>
</dbReference>
<name>A0ABP3FRK9_9BACI</name>
<dbReference type="InterPro" id="IPR029068">
    <property type="entry name" value="Glyas_Bleomycin-R_OHBP_Dase"/>
</dbReference>
<comment type="caution">
    <text evidence="3">The sequence shown here is derived from an EMBL/GenBank/DDBJ whole genome shotgun (WGS) entry which is preliminary data.</text>
</comment>
<evidence type="ECO:0000259" key="2">
    <source>
        <dbReference type="PROSITE" id="PS51819"/>
    </source>
</evidence>
<protein>
    <recommendedName>
        <fullName evidence="2">VOC domain-containing protein</fullName>
    </recommendedName>
</protein>
<evidence type="ECO:0000256" key="1">
    <source>
        <dbReference type="SAM" id="Coils"/>
    </source>
</evidence>
<feature type="domain" description="VOC" evidence="2">
    <location>
        <begin position="198"/>
        <end position="304"/>
    </location>
</feature>
<reference evidence="4" key="1">
    <citation type="journal article" date="2019" name="Int. J. Syst. Evol. Microbiol.">
        <title>The Global Catalogue of Microorganisms (GCM) 10K type strain sequencing project: providing services to taxonomists for standard genome sequencing and annotation.</title>
        <authorList>
            <consortium name="The Broad Institute Genomics Platform"/>
            <consortium name="The Broad Institute Genome Sequencing Center for Infectious Disease"/>
            <person name="Wu L."/>
            <person name="Ma J."/>
        </authorList>
    </citation>
    <scope>NUCLEOTIDE SEQUENCE [LARGE SCALE GENOMIC DNA]</scope>
    <source>
        <strain evidence="4">JCM 9731</strain>
    </source>
</reference>
<dbReference type="InterPro" id="IPR037523">
    <property type="entry name" value="VOC_core"/>
</dbReference>
<dbReference type="InterPro" id="IPR036249">
    <property type="entry name" value="Thioredoxin-like_sf"/>
</dbReference>
<dbReference type="SUPFAM" id="SSF52833">
    <property type="entry name" value="Thioredoxin-like"/>
    <property type="match status" value="1"/>
</dbReference>
<evidence type="ECO:0000313" key="4">
    <source>
        <dbReference type="Proteomes" id="UP001500782"/>
    </source>
</evidence>
<sequence length="304" mass="34393">MPQTVISKQIEELEANIHEKKKQLAELRKSLPEKQVSDYSFITPSNQPVQLSELFGDKDELLIVHNMGKACAYCTVWADGFSGIYHHIARKAAFVLESPDAPTVLADFTAERHWTFPVVSSANTTFKEDMGFAKGKQYMPGVSVIRKDENGMMYQGATSFFGPGDDFCAVWPMFDLLPSGYSDYRPSKELNERAPFRLTNNIAVQVKDYDKALDFYQNVIGMSVSEEMINEKKLTLGGLNIYVENQPSHEKAGQVFFEYSVKNFAEVKETLEKAGCVVTKVFSEKSMMYKDPYGLQFHLFEGTK</sequence>
<dbReference type="Proteomes" id="UP001500782">
    <property type="component" value="Unassembled WGS sequence"/>
</dbReference>
<evidence type="ECO:0000313" key="3">
    <source>
        <dbReference type="EMBL" id="GAA0323941.1"/>
    </source>
</evidence>
<gene>
    <name evidence="3" type="ORF">GCM10008967_13100</name>
</gene>
<accession>A0ABP3FRK9</accession>
<dbReference type="Gene3D" id="3.40.30.10">
    <property type="entry name" value="Glutaredoxin"/>
    <property type="match status" value="1"/>
</dbReference>
<dbReference type="SUPFAM" id="SSF54593">
    <property type="entry name" value="Glyoxalase/Bleomycin resistance protein/Dihydroxybiphenyl dioxygenase"/>
    <property type="match status" value="1"/>
</dbReference>
<feature type="coiled-coil region" evidence="1">
    <location>
        <begin position="3"/>
        <end position="30"/>
    </location>
</feature>
<dbReference type="Pfam" id="PF00903">
    <property type="entry name" value="Glyoxalase"/>
    <property type="match status" value="1"/>
</dbReference>
<dbReference type="EMBL" id="BAAADJ010000014">
    <property type="protein sequence ID" value="GAA0323941.1"/>
    <property type="molecule type" value="Genomic_DNA"/>
</dbReference>
<organism evidence="3 4">
    <name type="scientific">Bacillus carboniphilus</name>
    <dbReference type="NCBI Taxonomy" id="86663"/>
    <lineage>
        <taxon>Bacteria</taxon>
        <taxon>Bacillati</taxon>
        <taxon>Bacillota</taxon>
        <taxon>Bacilli</taxon>
        <taxon>Bacillales</taxon>
        <taxon>Bacillaceae</taxon>
        <taxon>Bacillus</taxon>
    </lineage>
</organism>
<proteinExistence type="predicted"/>
<dbReference type="InterPro" id="IPR010296">
    <property type="entry name" value="DUF899_thioredox"/>
</dbReference>
<dbReference type="PROSITE" id="PS51819">
    <property type="entry name" value="VOC"/>
    <property type="match status" value="1"/>
</dbReference>
<dbReference type="CDD" id="cd06587">
    <property type="entry name" value="VOC"/>
    <property type="match status" value="1"/>
</dbReference>
<dbReference type="RefSeq" id="WP_343797476.1">
    <property type="nucleotide sequence ID" value="NZ_BAAADJ010000014.1"/>
</dbReference>
<dbReference type="Gene3D" id="3.10.180.10">
    <property type="entry name" value="2,3-Dihydroxybiphenyl 1,2-Dioxygenase, domain 1"/>
    <property type="match status" value="1"/>
</dbReference>
<keyword evidence="1" id="KW-0175">Coiled coil</keyword>
<dbReference type="InterPro" id="IPR004360">
    <property type="entry name" value="Glyas_Fos-R_dOase_dom"/>
</dbReference>